<evidence type="ECO:0000313" key="1">
    <source>
        <dbReference type="EMBL" id="EIM25280.1"/>
    </source>
</evidence>
<dbReference type="eggNOG" id="ENOG5033127">
    <property type="taxonomic scope" value="Bacteria"/>
</dbReference>
<dbReference type="HOGENOM" id="CLU_183717_0_0_5"/>
<dbReference type="EMBL" id="JH660647">
    <property type="protein sequence ID" value="EIM25280.1"/>
    <property type="molecule type" value="Genomic_DNA"/>
</dbReference>
<dbReference type="STRING" id="864069.MicloDRAFT_00060050"/>
<dbReference type="PATRIC" id="fig|864069.3.peg.6434"/>
<dbReference type="AlphaFoldDB" id="I4YMT8"/>
<proteinExistence type="predicted"/>
<protein>
    <submittedName>
        <fullName evidence="1">Uncharacterized protein</fullName>
    </submittedName>
</protein>
<keyword evidence="2" id="KW-1185">Reference proteome</keyword>
<organism evidence="1 2">
    <name type="scientific">Microvirga lotononidis</name>
    <dbReference type="NCBI Taxonomy" id="864069"/>
    <lineage>
        <taxon>Bacteria</taxon>
        <taxon>Pseudomonadati</taxon>
        <taxon>Pseudomonadota</taxon>
        <taxon>Alphaproteobacteria</taxon>
        <taxon>Hyphomicrobiales</taxon>
        <taxon>Methylobacteriaceae</taxon>
        <taxon>Microvirga</taxon>
    </lineage>
</organism>
<accession>I4YMT8</accession>
<evidence type="ECO:0000313" key="2">
    <source>
        <dbReference type="Proteomes" id="UP000003947"/>
    </source>
</evidence>
<gene>
    <name evidence="1" type="ORF">MicloDRAFT_00060050</name>
</gene>
<dbReference type="Proteomes" id="UP000003947">
    <property type="component" value="Unassembled WGS sequence"/>
</dbReference>
<dbReference type="RefSeq" id="WP_009493642.1">
    <property type="nucleotide sequence ID" value="NZ_CP141048.1"/>
</dbReference>
<reference evidence="1 2" key="1">
    <citation type="submission" date="2012-02" db="EMBL/GenBank/DDBJ databases">
        <title>Improved High-Quality Draft sequence of Microvirga sp. WSM3557.</title>
        <authorList>
            <consortium name="US DOE Joint Genome Institute"/>
            <person name="Lucas S."/>
            <person name="Han J."/>
            <person name="Lapidus A."/>
            <person name="Cheng J.-F."/>
            <person name="Goodwin L."/>
            <person name="Pitluck S."/>
            <person name="Peters L."/>
            <person name="Zhang X."/>
            <person name="Detter J.C."/>
            <person name="Han C."/>
            <person name="Tapia R."/>
            <person name="Land M."/>
            <person name="Hauser L."/>
            <person name="Kyrpides N."/>
            <person name="Ivanova N."/>
            <person name="Pagani I."/>
            <person name="Brau L."/>
            <person name="Yates R."/>
            <person name="O'Hara G."/>
            <person name="Rui T."/>
            <person name="Howieson J."/>
            <person name="Reeve W."/>
            <person name="Woyke T."/>
        </authorList>
    </citation>
    <scope>NUCLEOTIDE SEQUENCE [LARGE SCALE GENOMIC DNA]</scope>
    <source>
        <strain evidence="1 2">WSM3557</strain>
    </source>
</reference>
<name>I4YMT8_9HYPH</name>
<dbReference type="OrthoDB" id="8115404at2"/>
<sequence>MHAVIRTYSGEGAKDLFDVLEQRKRDVESLMRTVKGFVGYSLIRTGDGGISVTICQDKVGADESVQKAKDWIGQNASNIGASAPKVSEGPVILQMKA</sequence>